<dbReference type="InterPro" id="IPR009008">
    <property type="entry name" value="Val/Leu/Ile-tRNA-synth_edit"/>
</dbReference>
<evidence type="ECO:0000256" key="10">
    <source>
        <dbReference type="RuleBase" id="RU363035"/>
    </source>
</evidence>
<dbReference type="InterPro" id="IPR001412">
    <property type="entry name" value="aa-tRNA-synth_I_CS"/>
</dbReference>
<proteinExistence type="inferred from homology"/>
<dbReference type="PANTHER" id="PTHR11946:SF93">
    <property type="entry name" value="VALINE--TRNA LIGASE, CHLOROPLASTIC_MITOCHONDRIAL 2"/>
    <property type="match status" value="1"/>
</dbReference>
<dbReference type="GO" id="GO:0005829">
    <property type="term" value="C:cytosol"/>
    <property type="evidence" value="ECO:0007669"/>
    <property type="project" value="TreeGrafter"/>
</dbReference>
<evidence type="ECO:0000256" key="7">
    <source>
        <dbReference type="ARBA" id="ARBA00023146"/>
    </source>
</evidence>
<dbReference type="RefSeq" id="XP_028865157.1">
    <property type="nucleotide sequence ID" value="XM_029009324.1"/>
</dbReference>
<evidence type="ECO:0000313" key="14">
    <source>
        <dbReference type="Proteomes" id="UP000236319"/>
    </source>
</evidence>
<dbReference type="GO" id="GO:0002161">
    <property type="term" value="F:aminoacyl-tRNA deacylase activity"/>
    <property type="evidence" value="ECO:0007669"/>
    <property type="project" value="InterPro"/>
</dbReference>
<feature type="domain" description="Aminoacyl-tRNA synthetase class Ia" evidence="12">
    <location>
        <begin position="549"/>
        <end position="623"/>
    </location>
</feature>
<dbReference type="GO" id="GO:0004832">
    <property type="term" value="F:valine-tRNA ligase activity"/>
    <property type="evidence" value="ECO:0007669"/>
    <property type="project" value="UniProtKB-EC"/>
</dbReference>
<comment type="catalytic activity">
    <reaction evidence="9">
        <text>tRNA(Val) + L-valine + ATP = L-valyl-tRNA(Val) + AMP + diphosphate</text>
        <dbReference type="Rhea" id="RHEA:10704"/>
        <dbReference type="Rhea" id="RHEA-COMP:9672"/>
        <dbReference type="Rhea" id="RHEA-COMP:9708"/>
        <dbReference type="ChEBI" id="CHEBI:30616"/>
        <dbReference type="ChEBI" id="CHEBI:33019"/>
        <dbReference type="ChEBI" id="CHEBI:57762"/>
        <dbReference type="ChEBI" id="CHEBI:78442"/>
        <dbReference type="ChEBI" id="CHEBI:78537"/>
        <dbReference type="ChEBI" id="CHEBI:456215"/>
        <dbReference type="EC" id="6.1.1.9"/>
    </reaction>
</comment>
<dbReference type="InterPro" id="IPR002300">
    <property type="entry name" value="aa-tRNA-synth_Ia"/>
</dbReference>
<evidence type="ECO:0000256" key="11">
    <source>
        <dbReference type="SAM" id="MobiDB-lite"/>
    </source>
</evidence>
<name>A0A2H6K7D6_9APIC</name>
<dbReference type="SUPFAM" id="SSF50677">
    <property type="entry name" value="ValRS/IleRS/LeuRS editing domain"/>
    <property type="match status" value="1"/>
</dbReference>
<dbReference type="PROSITE" id="PS00178">
    <property type="entry name" value="AA_TRNA_LIGASE_I"/>
    <property type="match status" value="1"/>
</dbReference>
<dbReference type="InterPro" id="IPR002303">
    <property type="entry name" value="Valyl-tRNA_ligase"/>
</dbReference>
<organism evidence="13 14">
    <name type="scientific">Babesia ovata</name>
    <dbReference type="NCBI Taxonomy" id="189622"/>
    <lineage>
        <taxon>Eukaryota</taxon>
        <taxon>Sar</taxon>
        <taxon>Alveolata</taxon>
        <taxon>Apicomplexa</taxon>
        <taxon>Aconoidasida</taxon>
        <taxon>Piroplasmida</taxon>
        <taxon>Babesiidae</taxon>
        <taxon>Babesia</taxon>
    </lineage>
</organism>
<evidence type="ECO:0000256" key="6">
    <source>
        <dbReference type="ARBA" id="ARBA00022917"/>
    </source>
</evidence>
<gene>
    <name evidence="13" type="ORF">BOVATA_004070</name>
</gene>
<dbReference type="InterPro" id="IPR009080">
    <property type="entry name" value="tRNAsynth_Ia_anticodon-bd"/>
</dbReference>
<evidence type="ECO:0000256" key="3">
    <source>
        <dbReference type="ARBA" id="ARBA00022598"/>
    </source>
</evidence>
<dbReference type="AlphaFoldDB" id="A0A2H6K7D6"/>
<keyword evidence="7 10" id="KW-0030">Aminoacyl-tRNA synthetase</keyword>
<evidence type="ECO:0000256" key="8">
    <source>
        <dbReference type="ARBA" id="ARBA00029936"/>
    </source>
</evidence>
<reference evidence="13 14" key="1">
    <citation type="journal article" date="2017" name="BMC Genomics">
        <title>Whole-genome assembly of Babesia ovata and comparative genomics between closely related pathogens.</title>
        <authorList>
            <person name="Yamagishi J."/>
            <person name="Asada M."/>
            <person name="Hakimi H."/>
            <person name="Tanaka T.Q."/>
            <person name="Sugimoto C."/>
            <person name="Kawazu S."/>
        </authorList>
    </citation>
    <scope>NUCLEOTIDE SEQUENCE [LARGE SCALE GENOMIC DNA]</scope>
    <source>
        <strain evidence="13 14">Miyake</strain>
    </source>
</reference>
<dbReference type="Proteomes" id="UP000236319">
    <property type="component" value="Unassembled WGS sequence"/>
</dbReference>
<dbReference type="Pfam" id="PF00133">
    <property type="entry name" value="tRNA-synt_1"/>
    <property type="match status" value="2"/>
</dbReference>
<comment type="similarity">
    <text evidence="1 10">Belongs to the class-I aminoacyl-tRNA synthetase family.</text>
</comment>
<evidence type="ECO:0000259" key="12">
    <source>
        <dbReference type="Pfam" id="PF00133"/>
    </source>
</evidence>
<dbReference type="SUPFAM" id="SSF52374">
    <property type="entry name" value="Nucleotidylyl transferase"/>
    <property type="match status" value="1"/>
</dbReference>
<dbReference type="GeneID" id="39872684"/>
<dbReference type="GO" id="GO:0005524">
    <property type="term" value="F:ATP binding"/>
    <property type="evidence" value="ECO:0007669"/>
    <property type="project" value="UniProtKB-KW"/>
</dbReference>
<dbReference type="PANTHER" id="PTHR11946">
    <property type="entry name" value="VALYL-TRNA SYNTHETASES"/>
    <property type="match status" value="1"/>
</dbReference>
<dbReference type="EMBL" id="BDSA01000001">
    <property type="protein sequence ID" value="GBE58914.1"/>
    <property type="molecule type" value="Genomic_DNA"/>
</dbReference>
<evidence type="ECO:0000256" key="9">
    <source>
        <dbReference type="ARBA" id="ARBA00047552"/>
    </source>
</evidence>
<accession>A0A2H6K7D6</accession>
<dbReference type="VEuPathDB" id="PiroplasmaDB:BOVATA_004070"/>
<dbReference type="GO" id="GO:0006438">
    <property type="term" value="P:valyl-tRNA aminoacylation"/>
    <property type="evidence" value="ECO:0007669"/>
    <property type="project" value="InterPro"/>
</dbReference>
<evidence type="ECO:0000256" key="5">
    <source>
        <dbReference type="ARBA" id="ARBA00022840"/>
    </source>
</evidence>
<dbReference type="OrthoDB" id="10264412at2759"/>
<dbReference type="Gene3D" id="3.90.740.10">
    <property type="entry name" value="Valyl/Leucyl/Isoleucyl-tRNA synthetase, editing domain"/>
    <property type="match status" value="1"/>
</dbReference>
<keyword evidence="14" id="KW-1185">Reference proteome</keyword>
<dbReference type="EC" id="6.1.1.9" evidence="2"/>
<evidence type="ECO:0000256" key="2">
    <source>
        <dbReference type="ARBA" id="ARBA00013169"/>
    </source>
</evidence>
<keyword evidence="3 10" id="KW-0436">Ligase</keyword>
<feature type="domain" description="Aminoacyl-tRNA synthetase class Ia" evidence="12">
    <location>
        <begin position="24"/>
        <end position="472"/>
    </location>
</feature>
<sequence>MTANIFERGRLQRRYVEPPGKSAVRLITPPPNLTGDLHVGNALNLVCSDIYLRHAELSNREVYARFCSDHAGQGLERIVNRTVGVDKPPGDRIRCALRHCKTVSEDHLDTLTSLGVDWLYGGWTLGRRSKEVTRHAFVSLYRDGHLSEKLYPTFAKITDKGVTFLDSADVEIVKTPKKLYAINLKLVDVNVDESESADASSDARSPDAHPSDNVYNGEHLTVHTTKPGLLHASAAVAVSEAVSERLKGKAVVLPGSDRRIPLIASAGVEDDRATFVMPGYLFEDYQLGLKYGLDVIDITDERGRLKNVIPELSNLTIAEAEKKLIDSFVEVATVEEQSPTLLGDPSCDVYTLPAPHWLIDVGAISGPALDAMNDLEVDPPSRSSLLRQRVASTQPWCISRYGWWGMRVPVWYLKKDGSSMPFPAHSQSEAEQMAEEHLQCSLSDALSRGYKFEQDTRTLDTWFTSALWPITSTPGTHSSPLAPDSCNDTKLRDDVPLDGVVVDGLASGEVGESTAVEDIMASIDAAKKDLVDSPDAPKYDLALSQAATLSLTNATRVLYTCYDILHSWVARMLLLCTWFSKGKLPFDKLVLHGLVNDSSGRKMSKSEGNTVTAREFVSGFGQLPGFPDLSKPSDVDVLIAKVAGKTVKHTNPLAVAQARLVLATAASKANVCHDLGGYADRVKSLLKKVANITKYVSNACKQANLDHMWDISPDEVGNSFVERLVSAGLSRSGREVGNCIETFSFRKSFEHLEKYVSVFSEYAIPSHRHGDLGIGALALGYRDLLRLLMPFTPQLVTAMPIPLGMMGTGELFEWPVFGDPVAEDERAFDVFESVIRQLRRHALEGSDNAVVEVPEDLRDAIESHRPLLTYLLKLTYNTVIQFNVQS</sequence>
<evidence type="ECO:0000256" key="4">
    <source>
        <dbReference type="ARBA" id="ARBA00022741"/>
    </source>
</evidence>
<keyword evidence="6 10" id="KW-0648">Protein biosynthesis</keyword>
<dbReference type="Gene3D" id="3.40.50.620">
    <property type="entry name" value="HUPs"/>
    <property type="match status" value="2"/>
</dbReference>
<keyword evidence="5 10" id="KW-0067">ATP-binding</keyword>
<comment type="caution">
    <text evidence="13">The sequence shown here is derived from an EMBL/GenBank/DDBJ whole genome shotgun (WGS) entry which is preliminary data.</text>
</comment>
<dbReference type="InterPro" id="IPR014729">
    <property type="entry name" value="Rossmann-like_a/b/a_fold"/>
</dbReference>
<dbReference type="SUPFAM" id="SSF47323">
    <property type="entry name" value="Anticodon-binding domain of a subclass of class I aminoacyl-tRNA synthetases"/>
    <property type="match status" value="1"/>
</dbReference>
<evidence type="ECO:0000256" key="1">
    <source>
        <dbReference type="ARBA" id="ARBA00005594"/>
    </source>
</evidence>
<feature type="region of interest" description="Disordered" evidence="11">
    <location>
        <begin position="196"/>
        <end position="217"/>
    </location>
</feature>
<keyword evidence="4 10" id="KW-0547">Nucleotide-binding</keyword>
<evidence type="ECO:0000313" key="13">
    <source>
        <dbReference type="EMBL" id="GBE58914.1"/>
    </source>
</evidence>
<protein>
    <recommendedName>
        <fullName evidence="2">valine--tRNA ligase</fullName>
        <ecNumber evidence="2">6.1.1.9</ecNumber>
    </recommendedName>
    <alternativeName>
        <fullName evidence="8">Valyl-tRNA synthetase</fullName>
    </alternativeName>
</protein>